<dbReference type="Pfam" id="PF10652">
    <property type="entry name" value="DUF2480"/>
    <property type="match status" value="1"/>
</dbReference>
<evidence type="ECO:0000313" key="1">
    <source>
        <dbReference type="EMBL" id="PWB69816.1"/>
    </source>
</evidence>
<comment type="caution">
    <text evidence="1">The sequence shown here is derived from an EMBL/GenBank/DDBJ whole genome shotgun (WGS) entry which is preliminary data.</text>
</comment>
<protein>
    <recommendedName>
        <fullName evidence="3">DUF2480 family protein</fullName>
    </recommendedName>
</protein>
<dbReference type="AlphaFoldDB" id="A0A855X1L2"/>
<dbReference type="EMBL" id="PQAP01000162">
    <property type="protein sequence ID" value="PWB69816.1"/>
    <property type="molecule type" value="Genomic_DNA"/>
</dbReference>
<sequence length="94" mass="10956">MVFQILDPEEFLSGGILIEDEFLQKARQYDWEKFRNSPVLVRGCQSTVIPPWVYMYLTGCLAGTARSVRFGNEHDNIVVYRSPERREKSEQTGR</sequence>
<dbReference type="InterPro" id="IPR018914">
    <property type="entry name" value="DUF2480"/>
</dbReference>
<reference evidence="1 2" key="1">
    <citation type="journal article" date="2018" name="ISME J.">
        <title>A methanotrophic archaeon couples anaerobic oxidation of methane to Fe(III) reduction.</title>
        <authorList>
            <person name="Cai C."/>
            <person name="Leu A.O."/>
            <person name="Xie G.J."/>
            <person name="Guo J."/>
            <person name="Feng Y."/>
            <person name="Zhao J.X."/>
            <person name="Tyson G.W."/>
            <person name="Yuan Z."/>
            <person name="Hu S."/>
        </authorList>
    </citation>
    <scope>NUCLEOTIDE SEQUENCE [LARGE SCALE GENOMIC DNA]</scope>
    <source>
        <strain evidence="1">FeB_12</strain>
    </source>
</reference>
<proteinExistence type="predicted"/>
<accession>A0A855X1L2</accession>
<evidence type="ECO:0000313" key="2">
    <source>
        <dbReference type="Proteomes" id="UP000250918"/>
    </source>
</evidence>
<evidence type="ECO:0008006" key="3">
    <source>
        <dbReference type="Google" id="ProtNLM"/>
    </source>
</evidence>
<gene>
    <name evidence="1" type="ORF">C3F09_10005</name>
</gene>
<dbReference type="Proteomes" id="UP000250918">
    <property type="component" value="Unassembled WGS sequence"/>
</dbReference>
<name>A0A855X1L2_9BACT</name>
<organism evidence="1 2">
    <name type="scientific">candidate division GN15 bacterium</name>
    <dbReference type="NCBI Taxonomy" id="2072418"/>
    <lineage>
        <taxon>Bacteria</taxon>
        <taxon>candidate division GN15</taxon>
    </lineage>
</organism>